<organism evidence="2">
    <name type="scientific">viral metagenome</name>
    <dbReference type="NCBI Taxonomy" id="1070528"/>
    <lineage>
        <taxon>unclassified sequences</taxon>
        <taxon>metagenomes</taxon>
        <taxon>organismal metagenomes</taxon>
    </lineage>
</organism>
<dbReference type="AlphaFoldDB" id="A0A6C0JXB8"/>
<sequence length="218" mass="25348">MGPKIVTEAQKVLDVFQPGLIRSAARLSHDPSKLYFYVEHPTDKWRVYLRTVCFIHELTKPFNPTRFLVVKRTDGDTAAASWEPPKGQMEGKDGVGNSIYSVLRDNIRREVQEEAKITNIRDLQHTGLVLQSRESNYPENTFFQYHIFTGYAHPRQIKDAFDKFKWFSEHPAAFSRLRRENREKDGISWFDSVETKIMGKWSPTMVKMYLDSVTATAK</sequence>
<accession>A0A6C0JXB8</accession>
<dbReference type="Pfam" id="PF00293">
    <property type="entry name" value="NUDIX"/>
    <property type="match status" value="1"/>
</dbReference>
<evidence type="ECO:0000259" key="1">
    <source>
        <dbReference type="PROSITE" id="PS51462"/>
    </source>
</evidence>
<dbReference type="Gene3D" id="3.90.79.10">
    <property type="entry name" value="Nucleoside Triphosphate Pyrophosphohydrolase"/>
    <property type="match status" value="1"/>
</dbReference>
<dbReference type="SUPFAM" id="SSF55811">
    <property type="entry name" value="Nudix"/>
    <property type="match status" value="1"/>
</dbReference>
<reference evidence="2" key="1">
    <citation type="journal article" date="2020" name="Nature">
        <title>Giant virus diversity and host interactions through global metagenomics.</title>
        <authorList>
            <person name="Schulz F."/>
            <person name="Roux S."/>
            <person name="Paez-Espino D."/>
            <person name="Jungbluth S."/>
            <person name="Walsh D.A."/>
            <person name="Denef V.J."/>
            <person name="McMahon K.D."/>
            <person name="Konstantinidis K.T."/>
            <person name="Eloe-Fadrosh E.A."/>
            <person name="Kyrpides N.C."/>
            <person name="Woyke T."/>
        </authorList>
    </citation>
    <scope>NUCLEOTIDE SEQUENCE</scope>
    <source>
        <strain evidence="2">GVMAG-S-1101164-105</strain>
    </source>
</reference>
<dbReference type="EMBL" id="MN740737">
    <property type="protein sequence ID" value="QHU09456.1"/>
    <property type="molecule type" value="Genomic_DNA"/>
</dbReference>
<dbReference type="InterPro" id="IPR000086">
    <property type="entry name" value="NUDIX_hydrolase_dom"/>
</dbReference>
<dbReference type="PROSITE" id="PS51462">
    <property type="entry name" value="NUDIX"/>
    <property type="match status" value="1"/>
</dbReference>
<name>A0A6C0JXB8_9ZZZZ</name>
<feature type="domain" description="Nudix hydrolase" evidence="1">
    <location>
        <begin position="48"/>
        <end position="191"/>
    </location>
</feature>
<protein>
    <recommendedName>
        <fullName evidence="1">Nudix hydrolase domain-containing protein</fullName>
    </recommendedName>
</protein>
<evidence type="ECO:0000313" key="2">
    <source>
        <dbReference type="EMBL" id="QHU09456.1"/>
    </source>
</evidence>
<dbReference type="InterPro" id="IPR015797">
    <property type="entry name" value="NUDIX_hydrolase-like_dom_sf"/>
</dbReference>
<proteinExistence type="predicted"/>
<dbReference type="CDD" id="cd02883">
    <property type="entry name" value="NUDIX_Hydrolase"/>
    <property type="match status" value="1"/>
</dbReference>